<evidence type="ECO:0000256" key="3">
    <source>
        <dbReference type="ARBA" id="ARBA00023002"/>
    </source>
</evidence>
<keyword evidence="4 5" id="KW-0408">Iron</keyword>
<reference evidence="7" key="1">
    <citation type="submission" date="2021-08" db="EMBL/GenBank/DDBJ databases">
        <title>WGS assembly of Ceratopteris richardii.</title>
        <authorList>
            <person name="Marchant D.B."/>
            <person name="Chen G."/>
            <person name="Jenkins J."/>
            <person name="Shu S."/>
            <person name="Leebens-Mack J."/>
            <person name="Grimwood J."/>
            <person name="Schmutz J."/>
            <person name="Soltis P."/>
            <person name="Soltis D."/>
            <person name="Chen Z.-H."/>
        </authorList>
    </citation>
    <scope>NUCLEOTIDE SEQUENCE</scope>
    <source>
        <strain evidence="7">Whitten #5841</strain>
        <tissue evidence="7">Leaf</tissue>
    </source>
</reference>
<dbReference type="GO" id="GO:0005506">
    <property type="term" value="F:iron ion binding"/>
    <property type="evidence" value="ECO:0007669"/>
    <property type="project" value="InterPro"/>
</dbReference>
<evidence type="ECO:0000256" key="6">
    <source>
        <dbReference type="SAM" id="Phobius"/>
    </source>
</evidence>
<keyword evidence="8" id="KW-1185">Reference proteome</keyword>
<feature type="transmembrane region" description="Helical" evidence="6">
    <location>
        <begin position="20"/>
        <end position="38"/>
    </location>
</feature>
<dbReference type="AlphaFoldDB" id="A0A8T2RU50"/>
<name>A0A8T2RU50_CERRI</name>
<keyword evidence="6" id="KW-0812">Transmembrane</keyword>
<dbReference type="GO" id="GO:0020037">
    <property type="term" value="F:heme binding"/>
    <property type="evidence" value="ECO:0007669"/>
    <property type="project" value="InterPro"/>
</dbReference>
<accession>A0A8T2RU50</accession>
<comment type="cofactor">
    <cofactor evidence="5">
        <name>heme</name>
        <dbReference type="ChEBI" id="CHEBI:30413"/>
    </cofactor>
</comment>
<proteinExistence type="inferred from homology"/>
<keyword evidence="6" id="KW-0472">Membrane</keyword>
<evidence type="ECO:0008006" key="9">
    <source>
        <dbReference type="Google" id="ProtNLM"/>
    </source>
</evidence>
<keyword evidence="6" id="KW-1133">Transmembrane helix</keyword>
<dbReference type="EMBL" id="CM035429">
    <property type="protein sequence ID" value="KAH7299431.1"/>
    <property type="molecule type" value="Genomic_DNA"/>
</dbReference>
<dbReference type="InterPro" id="IPR036396">
    <property type="entry name" value="Cyt_P450_sf"/>
</dbReference>
<dbReference type="CDD" id="cd11064">
    <property type="entry name" value="CYP86A"/>
    <property type="match status" value="1"/>
</dbReference>
<dbReference type="SUPFAM" id="SSF48264">
    <property type="entry name" value="Cytochrome P450"/>
    <property type="match status" value="1"/>
</dbReference>
<feature type="binding site" description="axial binding residue" evidence="5">
    <location>
        <position position="537"/>
    </location>
    <ligand>
        <name>heme</name>
        <dbReference type="ChEBI" id="CHEBI:30413"/>
    </ligand>
    <ligandPart>
        <name>Fe</name>
        <dbReference type="ChEBI" id="CHEBI:18248"/>
    </ligandPart>
</feature>
<keyword evidence="2 5" id="KW-0479">Metal-binding</keyword>
<keyword evidence="3" id="KW-0560">Oxidoreductase</keyword>
<evidence type="ECO:0000256" key="4">
    <source>
        <dbReference type="ARBA" id="ARBA00023004"/>
    </source>
</evidence>
<comment type="similarity">
    <text evidence="1">Belongs to the cytochrome P450 family.</text>
</comment>
<sequence>MELHAETQTTAGYDWPVVGSSKLPVTIAVASVALYLIWRRHPRYGGNPALPSFPIVGCLPLILLNRHRFYEWSCELFERAHSLTLHVFLGLQVIIATADPQNVRHILKSRFDFYPKGPNFYPYFDDMFGRGIFNSDGRLWRFQRKVASHIFTSNSLRDFVVDIAGFEICHRLVPALNSACEEESGRPIDLQALFMDFTFDTSSQLTFGADPAALIGCIFWNHGMRGHRTLVKSKIRCKSNSDCAPAEVHPDSRRDSSHLVMEVPHYLIRGFAHGFPVALEVIANRFLLPTFLWKLQRFLNIGSERKLREALKVVNEFAAYVIEKSKVESSGRRDLLARFMQLSKAEVSRLLDDDDEAVWKVCSSDKNDQVLSESLLKDILLSFILAGRDTVASGLSFFVWQICLHPEVEKRIYEEVQVIIRDRQLKQSDSEGAGIFSYEEIRKMNYLHAAFSESMRLSPPVPSNPKYAAEDDTLPDGTKICKGYAVSYNVFALCRAQQIWGNDSLEFKPDRWLDQNGQFVTADPFKYPVFQAGPRTCLGKDFAYIQVKLVVACLVRDYVFSLSPGFKPNLSFGVNLNMTNGLPVTVRRRE</sequence>
<dbReference type="EMBL" id="CM035429">
    <property type="protein sequence ID" value="KAH7299433.1"/>
    <property type="molecule type" value="Genomic_DNA"/>
</dbReference>
<evidence type="ECO:0000256" key="1">
    <source>
        <dbReference type="ARBA" id="ARBA00010617"/>
    </source>
</evidence>
<dbReference type="OMA" id="RNHCPYP"/>
<evidence type="ECO:0000256" key="5">
    <source>
        <dbReference type="PIRSR" id="PIRSR602401-1"/>
    </source>
</evidence>
<dbReference type="GO" id="GO:0016705">
    <property type="term" value="F:oxidoreductase activity, acting on paired donors, with incorporation or reduction of molecular oxygen"/>
    <property type="evidence" value="ECO:0007669"/>
    <property type="project" value="InterPro"/>
</dbReference>
<dbReference type="Gene3D" id="1.10.630.10">
    <property type="entry name" value="Cytochrome P450"/>
    <property type="match status" value="1"/>
</dbReference>
<comment type="caution">
    <text evidence="7">The sequence shown here is derived from an EMBL/GenBank/DDBJ whole genome shotgun (WGS) entry which is preliminary data.</text>
</comment>
<dbReference type="PRINTS" id="PR00463">
    <property type="entry name" value="EP450I"/>
</dbReference>
<dbReference type="Proteomes" id="UP000825935">
    <property type="component" value="Chromosome 24"/>
</dbReference>
<gene>
    <name evidence="7" type="ORF">KP509_24G011100</name>
</gene>
<dbReference type="InterPro" id="IPR001128">
    <property type="entry name" value="Cyt_P450"/>
</dbReference>
<keyword evidence="5" id="KW-0349">Heme</keyword>
<dbReference type="EMBL" id="CM035429">
    <property type="protein sequence ID" value="KAH7299432.1"/>
    <property type="molecule type" value="Genomic_DNA"/>
</dbReference>
<organism evidence="7 8">
    <name type="scientific">Ceratopteris richardii</name>
    <name type="common">Triangle waterfern</name>
    <dbReference type="NCBI Taxonomy" id="49495"/>
    <lineage>
        <taxon>Eukaryota</taxon>
        <taxon>Viridiplantae</taxon>
        <taxon>Streptophyta</taxon>
        <taxon>Embryophyta</taxon>
        <taxon>Tracheophyta</taxon>
        <taxon>Polypodiopsida</taxon>
        <taxon>Polypodiidae</taxon>
        <taxon>Polypodiales</taxon>
        <taxon>Pteridineae</taxon>
        <taxon>Pteridaceae</taxon>
        <taxon>Parkerioideae</taxon>
        <taxon>Ceratopteris</taxon>
    </lineage>
</organism>
<protein>
    <recommendedName>
        <fullName evidence="9">Cytochrome P450</fullName>
    </recommendedName>
</protein>
<evidence type="ECO:0000313" key="7">
    <source>
        <dbReference type="EMBL" id="KAH7299431.1"/>
    </source>
</evidence>
<evidence type="ECO:0000313" key="8">
    <source>
        <dbReference type="Proteomes" id="UP000825935"/>
    </source>
</evidence>
<evidence type="ECO:0000256" key="2">
    <source>
        <dbReference type="ARBA" id="ARBA00022723"/>
    </source>
</evidence>
<dbReference type="OrthoDB" id="1470350at2759"/>
<dbReference type="PRINTS" id="PR00385">
    <property type="entry name" value="P450"/>
</dbReference>
<dbReference type="InterPro" id="IPR002401">
    <property type="entry name" value="Cyt_P450_E_grp-I"/>
</dbReference>
<dbReference type="PANTHER" id="PTHR24296">
    <property type="entry name" value="CYTOCHROME P450"/>
    <property type="match status" value="1"/>
</dbReference>
<dbReference type="GO" id="GO:0004497">
    <property type="term" value="F:monooxygenase activity"/>
    <property type="evidence" value="ECO:0007669"/>
    <property type="project" value="InterPro"/>
</dbReference>
<dbReference type="Pfam" id="PF00067">
    <property type="entry name" value="p450"/>
    <property type="match status" value="2"/>
</dbReference>